<dbReference type="SMART" id="SM00304">
    <property type="entry name" value="HAMP"/>
    <property type="match status" value="1"/>
</dbReference>
<reference evidence="13" key="1">
    <citation type="submission" date="2019-05" db="EMBL/GenBank/DDBJ databases">
        <title>Methanoculleus sp. FWC-SCC1, a methanogenic archaeon isolated from deep marine cold seep.</title>
        <authorList>
            <person name="Chen Y.-W."/>
            <person name="Chen S.-C."/>
            <person name="Teng N.-H."/>
            <person name="Lai M.-C."/>
        </authorList>
    </citation>
    <scope>NUCLEOTIDE SEQUENCE</scope>
    <source>
        <strain evidence="13">FWC-SCC1</strain>
    </source>
</reference>
<dbReference type="Gene3D" id="6.10.340.10">
    <property type="match status" value="1"/>
</dbReference>
<feature type="region of interest" description="Disordered" evidence="9">
    <location>
        <begin position="558"/>
        <end position="583"/>
    </location>
</feature>
<dbReference type="InterPro" id="IPR003594">
    <property type="entry name" value="HATPase_dom"/>
</dbReference>
<evidence type="ECO:0000256" key="7">
    <source>
        <dbReference type="ARBA" id="ARBA00022840"/>
    </source>
</evidence>
<evidence type="ECO:0000313" key="13">
    <source>
        <dbReference type="EMBL" id="MDN7025902.1"/>
    </source>
</evidence>
<dbReference type="InterPro" id="IPR036890">
    <property type="entry name" value="HATPase_C_sf"/>
</dbReference>
<feature type="transmembrane region" description="Helical" evidence="10">
    <location>
        <begin position="312"/>
        <end position="331"/>
    </location>
</feature>
<dbReference type="InterPro" id="IPR050980">
    <property type="entry name" value="2C_sensor_his_kinase"/>
</dbReference>
<gene>
    <name evidence="13" type="ORF">FGU65_13590</name>
</gene>
<dbReference type="CDD" id="cd06225">
    <property type="entry name" value="HAMP"/>
    <property type="match status" value="1"/>
</dbReference>
<dbReference type="RefSeq" id="WP_301665100.1">
    <property type="nucleotide sequence ID" value="NZ_VCYH01000011.1"/>
</dbReference>
<evidence type="ECO:0000256" key="1">
    <source>
        <dbReference type="ARBA" id="ARBA00000085"/>
    </source>
</evidence>
<dbReference type="EC" id="2.7.13.3" evidence="2"/>
<evidence type="ECO:0000256" key="4">
    <source>
        <dbReference type="ARBA" id="ARBA00022679"/>
    </source>
</evidence>
<keyword evidence="14" id="KW-1185">Reference proteome</keyword>
<dbReference type="Pfam" id="PF00672">
    <property type="entry name" value="HAMP"/>
    <property type="match status" value="1"/>
</dbReference>
<protein>
    <recommendedName>
        <fullName evidence="2">histidine kinase</fullName>
        <ecNumber evidence="2">2.7.13.3</ecNumber>
    </recommendedName>
</protein>
<keyword evidence="8" id="KW-0175">Coiled coil</keyword>
<feature type="coiled-coil region" evidence="8">
    <location>
        <begin position="376"/>
        <end position="417"/>
    </location>
</feature>
<evidence type="ECO:0000256" key="6">
    <source>
        <dbReference type="ARBA" id="ARBA00022777"/>
    </source>
</evidence>
<dbReference type="PANTHER" id="PTHR44936:SF10">
    <property type="entry name" value="SENSOR PROTEIN RSTB"/>
    <property type="match status" value="1"/>
</dbReference>
<dbReference type="PRINTS" id="PR00344">
    <property type="entry name" value="BCTRLSENSOR"/>
</dbReference>
<keyword evidence="3" id="KW-0597">Phosphoprotein</keyword>
<evidence type="ECO:0000256" key="3">
    <source>
        <dbReference type="ARBA" id="ARBA00022553"/>
    </source>
</evidence>
<evidence type="ECO:0000256" key="8">
    <source>
        <dbReference type="SAM" id="Coils"/>
    </source>
</evidence>
<feature type="domain" description="Histidine kinase" evidence="11">
    <location>
        <begin position="424"/>
        <end position="628"/>
    </location>
</feature>
<organism evidence="13 14">
    <name type="scientific">Methanoculleus frigidifontis</name>
    <dbReference type="NCBI Taxonomy" id="2584085"/>
    <lineage>
        <taxon>Archaea</taxon>
        <taxon>Methanobacteriati</taxon>
        <taxon>Methanobacteriota</taxon>
        <taxon>Stenosarchaea group</taxon>
        <taxon>Methanomicrobia</taxon>
        <taxon>Methanomicrobiales</taxon>
        <taxon>Methanomicrobiaceae</taxon>
        <taxon>Methanoculleus</taxon>
    </lineage>
</organism>
<keyword evidence="6 13" id="KW-0418">Kinase</keyword>
<dbReference type="SUPFAM" id="SSF158472">
    <property type="entry name" value="HAMP domain-like"/>
    <property type="match status" value="1"/>
</dbReference>
<dbReference type="InterPro" id="IPR004358">
    <property type="entry name" value="Sig_transdc_His_kin-like_C"/>
</dbReference>
<feature type="domain" description="HAMP" evidence="12">
    <location>
        <begin position="332"/>
        <end position="384"/>
    </location>
</feature>
<dbReference type="PANTHER" id="PTHR44936">
    <property type="entry name" value="SENSOR PROTEIN CREC"/>
    <property type="match status" value="1"/>
</dbReference>
<sequence length="639" mass="71234">MTPDEPERREGLSFTWYLLAAIILVAVPTIGFIAAMDNWEVENELVTEHLLLQEQTEKSIGQAMHLIDTGRKLFATSLDRRMRQAFGPFLEEYERSGRDPARMDLAAVRERIGGDMDLYIINESGIIEYTTDEQDLGLDFRIYPEYYASLTALRLGDAFSAERMVKEPGSGQVMKYAYMPTPDHRYLFELGTTLPDDSPYSGDLTYTSVISRALDLNPDLLGIRVYCEFGQQAAVERDGAAIHQPPAWPIVAAVLRDGTDVEVVDPENGTLTRYIHINCSDQDYAITVDSVVELTYTTLPLMETLYWTRMHHLLLALAAIILTAAIAFPVAQRITRPVRRIANDVDTIARGDLDHAVGATGGAEFARLERSITAMVASLKDNIRRLEASEKQIQQYSEDLEEKVRERTAELESSNQEANLYLDILIHDINNANAVTVGYAALLAEILEGERREHAEKALRRLQMSREIIDRVATIRKVQDEAAPLRAVDLDSTITMQIAGHPTAAIRYEPRPVTVLADELLPEIFTNLIGNAVRHGGSDTRITITVQEEGNEIVVTVADTGPGVPDRQKESLVTGSRAGEESPARKGLGLYICRMLVERYGGRIWIDDRVPGHPEKGAAFRFTLQKAPESDISSPERGI</sequence>
<keyword evidence="10" id="KW-1133">Transmembrane helix</keyword>
<accession>A0ABT8MD73</accession>
<name>A0ABT8MD73_9EURY</name>
<feature type="transmembrane region" description="Helical" evidence="10">
    <location>
        <begin position="14"/>
        <end position="35"/>
    </location>
</feature>
<dbReference type="Proteomes" id="UP001168338">
    <property type="component" value="Unassembled WGS sequence"/>
</dbReference>
<comment type="catalytic activity">
    <reaction evidence="1">
        <text>ATP + protein L-histidine = ADP + protein N-phospho-L-histidine.</text>
        <dbReference type="EC" id="2.7.13.3"/>
    </reaction>
</comment>
<dbReference type="Pfam" id="PF02518">
    <property type="entry name" value="HATPase_c"/>
    <property type="match status" value="1"/>
</dbReference>
<keyword evidence="10" id="KW-0812">Transmembrane</keyword>
<evidence type="ECO:0000256" key="5">
    <source>
        <dbReference type="ARBA" id="ARBA00022741"/>
    </source>
</evidence>
<dbReference type="InterPro" id="IPR003660">
    <property type="entry name" value="HAMP_dom"/>
</dbReference>
<dbReference type="PROSITE" id="PS50109">
    <property type="entry name" value="HIS_KIN"/>
    <property type="match status" value="1"/>
</dbReference>
<keyword evidence="7" id="KW-0067">ATP-binding</keyword>
<evidence type="ECO:0000256" key="9">
    <source>
        <dbReference type="SAM" id="MobiDB-lite"/>
    </source>
</evidence>
<proteinExistence type="predicted"/>
<evidence type="ECO:0000259" key="12">
    <source>
        <dbReference type="PROSITE" id="PS50885"/>
    </source>
</evidence>
<evidence type="ECO:0000256" key="10">
    <source>
        <dbReference type="SAM" id="Phobius"/>
    </source>
</evidence>
<keyword evidence="5" id="KW-0547">Nucleotide-binding</keyword>
<dbReference type="SUPFAM" id="SSF55874">
    <property type="entry name" value="ATPase domain of HSP90 chaperone/DNA topoisomerase II/histidine kinase"/>
    <property type="match status" value="1"/>
</dbReference>
<dbReference type="EMBL" id="VCYH01000011">
    <property type="protein sequence ID" value="MDN7025902.1"/>
    <property type="molecule type" value="Genomic_DNA"/>
</dbReference>
<evidence type="ECO:0000259" key="11">
    <source>
        <dbReference type="PROSITE" id="PS50109"/>
    </source>
</evidence>
<dbReference type="PROSITE" id="PS50885">
    <property type="entry name" value="HAMP"/>
    <property type="match status" value="1"/>
</dbReference>
<comment type="caution">
    <text evidence="13">The sequence shown here is derived from an EMBL/GenBank/DDBJ whole genome shotgun (WGS) entry which is preliminary data.</text>
</comment>
<dbReference type="GO" id="GO:0016301">
    <property type="term" value="F:kinase activity"/>
    <property type="evidence" value="ECO:0007669"/>
    <property type="project" value="UniProtKB-KW"/>
</dbReference>
<evidence type="ECO:0000313" key="14">
    <source>
        <dbReference type="Proteomes" id="UP001168338"/>
    </source>
</evidence>
<dbReference type="CDD" id="cd00075">
    <property type="entry name" value="HATPase"/>
    <property type="match status" value="1"/>
</dbReference>
<dbReference type="Gene3D" id="3.30.565.10">
    <property type="entry name" value="Histidine kinase-like ATPase, C-terminal domain"/>
    <property type="match status" value="1"/>
</dbReference>
<dbReference type="SMART" id="SM00387">
    <property type="entry name" value="HATPase_c"/>
    <property type="match status" value="1"/>
</dbReference>
<evidence type="ECO:0000256" key="2">
    <source>
        <dbReference type="ARBA" id="ARBA00012438"/>
    </source>
</evidence>
<keyword evidence="10" id="KW-0472">Membrane</keyword>
<keyword evidence="4" id="KW-0808">Transferase</keyword>
<dbReference type="InterPro" id="IPR005467">
    <property type="entry name" value="His_kinase_dom"/>
</dbReference>